<dbReference type="EMBL" id="MU793251">
    <property type="protein sequence ID" value="KAJ3790282.1"/>
    <property type="molecule type" value="Genomic_DNA"/>
</dbReference>
<accession>A0AA38NSE3</accession>
<comment type="caution">
    <text evidence="1">The sequence shown here is derived from an EMBL/GenBank/DDBJ whole genome shotgun (WGS) entry which is preliminary data.</text>
</comment>
<evidence type="ECO:0000313" key="2">
    <source>
        <dbReference type="Proteomes" id="UP001163798"/>
    </source>
</evidence>
<sequence length="72" mass="8150">MQSEREFYDTSCFFCAEMDDPWVKKLSEKSVTVLHASWVSCCVVKQFPVPISRFVLDGKPASALVIPMFEAS</sequence>
<dbReference type="AlphaFoldDB" id="A0AA38NSE3"/>
<evidence type="ECO:0000313" key="1">
    <source>
        <dbReference type="EMBL" id="KAJ3790282.1"/>
    </source>
</evidence>
<dbReference type="Proteomes" id="UP001163798">
    <property type="component" value="Unassembled WGS sequence"/>
</dbReference>
<organism evidence="1 2">
    <name type="scientific">Lentinula aff. detonsa</name>
    <dbReference type="NCBI Taxonomy" id="2804958"/>
    <lineage>
        <taxon>Eukaryota</taxon>
        <taxon>Fungi</taxon>
        <taxon>Dikarya</taxon>
        <taxon>Basidiomycota</taxon>
        <taxon>Agaricomycotina</taxon>
        <taxon>Agaricomycetes</taxon>
        <taxon>Agaricomycetidae</taxon>
        <taxon>Agaricales</taxon>
        <taxon>Marasmiineae</taxon>
        <taxon>Omphalotaceae</taxon>
        <taxon>Lentinula</taxon>
    </lineage>
</organism>
<keyword evidence="2" id="KW-1185">Reference proteome</keyword>
<proteinExistence type="predicted"/>
<name>A0AA38NSE3_9AGAR</name>
<reference evidence="1" key="1">
    <citation type="submission" date="2022-08" db="EMBL/GenBank/DDBJ databases">
        <authorList>
            <consortium name="DOE Joint Genome Institute"/>
            <person name="Min B."/>
            <person name="Riley R."/>
            <person name="Sierra-Patev S."/>
            <person name="Naranjo-Ortiz M."/>
            <person name="Looney B."/>
            <person name="Konkel Z."/>
            <person name="Slot J.C."/>
            <person name="Sakamoto Y."/>
            <person name="Steenwyk J.L."/>
            <person name="Rokas A."/>
            <person name="Carro J."/>
            <person name="Camarero S."/>
            <person name="Ferreira P."/>
            <person name="Molpeceres G."/>
            <person name="Ruiz-Duenas F.J."/>
            <person name="Serrano A."/>
            <person name="Henrissat B."/>
            <person name="Drula E."/>
            <person name="Hughes K.W."/>
            <person name="Mata J.L."/>
            <person name="Ishikawa N.K."/>
            <person name="Vargas-Isla R."/>
            <person name="Ushijima S."/>
            <person name="Smith C.A."/>
            <person name="Ahrendt S."/>
            <person name="Andreopoulos W."/>
            <person name="He G."/>
            <person name="Labutti K."/>
            <person name="Lipzen A."/>
            <person name="Ng V."/>
            <person name="Sandor L."/>
            <person name="Barry K."/>
            <person name="Martinez A.T."/>
            <person name="Xiao Y."/>
            <person name="Gibbons J.G."/>
            <person name="Terashima K."/>
            <person name="Hibbett D.S."/>
            <person name="Grigoriev I.V."/>
        </authorList>
    </citation>
    <scope>NUCLEOTIDE SEQUENCE</scope>
    <source>
        <strain evidence="1">TFB10291</strain>
    </source>
</reference>
<protein>
    <submittedName>
        <fullName evidence="1">Uncharacterized protein</fullName>
    </submittedName>
</protein>
<gene>
    <name evidence="1" type="ORF">GGU10DRAFT_340990</name>
</gene>